<gene>
    <name evidence="1" type="ORF">HMPREF9470_05131</name>
</gene>
<protein>
    <submittedName>
        <fullName evidence="1">Uncharacterized protein</fullName>
    </submittedName>
</protein>
<evidence type="ECO:0000313" key="1">
    <source>
        <dbReference type="EMBL" id="KMW12959.1"/>
    </source>
</evidence>
<dbReference type="AlphaFoldDB" id="A0A0J9BL17"/>
<reference evidence="1 2" key="1">
    <citation type="submission" date="2011-04" db="EMBL/GenBank/DDBJ databases">
        <title>The Genome Sequence of Clostridium citroniae WAL-19142.</title>
        <authorList>
            <consortium name="The Broad Institute Genome Sequencing Platform"/>
            <person name="Earl A."/>
            <person name="Ward D."/>
            <person name="Feldgarden M."/>
            <person name="Gevers D."/>
            <person name="Warren Y.A."/>
            <person name="Tyrrell K.L."/>
            <person name="Citron D.M."/>
            <person name="Goldstein E.J."/>
            <person name="Daigneault M."/>
            <person name="Allen-Vercoe E."/>
            <person name="Young S.K."/>
            <person name="Zeng Q."/>
            <person name="Gargeya S."/>
            <person name="Fitzgerald M."/>
            <person name="Haas B."/>
            <person name="Abouelleil A."/>
            <person name="Alvarado L."/>
            <person name="Arachchi H.M."/>
            <person name="Berlin A."/>
            <person name="Brown A."/>
            <person name="Chapman S.B."/>
            <person name="Chen Z."/>
            <person name="Dunbar C."/>
            <person name="Freedman E."/>
            <person name="Gearin G."/>
            <person name="Gellesch M."/>
            <person name="Goldberg J."/>
            <person name="Griggs A."/>
            <person name="Gujja S."/>
            <person name="Heilman E.R."/>
            <person name="Heiman D."/>
            <person name="Howarth C."/>
            <person name="Larson L."/>
            <person name="Lui A."/>
            <person name="MacDonald P.J."/>
            <person name="Mehta T."/>
            <person name="Montmayeur A."/>
            <person name="Murphy C."/>
            <person name="Neiman D."/>
            <person name="Pearson M."/>
            <person name="Priest M."/>
            <person name="Roberts A."/>
            <person name="Saif S."/>
            <person name="Shea T."/>
            <person name="Shenoy N."/>
            <person name="Sisk P."/>
            <person name="Stolte C."/>
            <person name="Sykes S."/>
            <person name="White J."/>
            <person name="Yandava C."/>
            <person name="Wortman J."/>
            <person name="Nusbaum C."/>
            <person name="Birren B."/>
        </authorList>
    </citation>
    <scope>NUCLEOTIDE SEQUENCE [LARGE SCALE GENOMIC DNA]</scope>
    <source>
        <strain evidence="1 2">WAL-19142</strain>
    </source>
</reference>
<proteinExistence type="predicted"/>
<evidence type="ECO:0000313" key="2">
    <source>
        <dbReference type="Proteomes" id="UP000037392"/>
    </source>
</evidence>
<comment type="caution">
    <text evidence="1">The sequence shown here is derived from an EMBL/GenBank/DDBJ whole genome shotgun (WGS) entry which is preliminary data.</text>
</comment>
<dbReference type="EMBL" id="ADLK01000047">
    <property type="protein sequence ID" value="KMW12959.1"/>
    <property type="molecule type" value="Genomic_DNA"/>
</dbReference>
<accession>A0A0J9BL17</accession>
<name>A0A0J9BL17_9FIRM</name>
<dbReference type="Proteomes" id="UP000037392">
    <property type="component" value="Unassembled WGS sequence"/>
</dbReference>
<organism evidence="1 2">
    <name type="scientific">[Clostridium] citroniae WAL-19142</name>
    <dbReference type="NCBI Taxonomy" id="742734"/>
    <lineage>
        <taxon>Bacteria</taxon>
        <taxon>Bacillati</taxon>
        <taxon>Bacillota</taxon>
        <taxon>Clostridia</taxon>
        <taxon>Lachnospirales</taxon>
        <taxon>Lachnospiraceae</taxon>
        <taxon>Enterocloster</taxon>
    </lineage>
</organism>
<sequence>MGLIRKNLRVYIKNILCYTNLVYFCAKGDHQNAGF</sequence>